<keyword evidence="2" id="KW-0472">Membrane</keyword>
<dbReference type="InterPro" id="IPR029787">
    <property type="entry name" value="Nucleotide_cyclase"/>
</dbReference>
<keyword evidence="5" id="KW-1185">Reference proteome</keyword>
<dbReference type="AlphaFoldDB" id="A0A7G2CL15"/>
<reference evidence="4 5" key="1">
    <citation type="submission" date="2020-08" db="EMBL/GenBank/DDBJ databases">
        <authorList>
            <person name="Newling K."/>
            <person name="Davey J."/>
            <person name="Forrester S."/>
        </authorList>
    </citation>
    <scope>NUCLEOTIDE SEQUENCE [LARGE SCALE GENOMIC DNA]</scope>
    <source>
        <strain evidence="5">Crithidia deanei Carvalho (ATCC PRA-265)</strain>
    </source>
</reference>
<accession>A0A7G2CL15</accession>
<name>A0A7G2CL15_9TRYP</name>
<gene>
    <name evidence="4" type="ORF">ADEAN_000803800</name>
</gene>
<dbReference type="Proteomes" id="UP000515908">
    <property type="component" value="Chromosome 17"/>
</dbReference>
<dbReference type="PROSITE" id="PS50839">
    <property type="entry name" value="CHASE"/>
    <property type="match status" value="1"/>
</dbReference>
<dbReference type="GO" id="GO:0003824">
    <property type="term" value="F:catalytic activity"/>
    <property type="evidence" value="ECO:0007669"/>
    <property type="project" value="UniProtKB-ARBA"/>
</dbReference>
<feature type="domain" description="CHASE" evidence="3">
    <location>
        <begin position="164"/>
        <end position="251"/>
    </location>
</feature>
<evidence type="ECO:0000313" key="5">
    <source>
        <dbReference type="Proteomes" id="UP000515908"/>
    </source>
</evidence>
<organism evidence="4 5">
    <name type="scientific">Angomonas deanei</name>
    <dbReference type="NCBI Taxonomy" id="59799"/>
    <lineage>
        <taxon>Eukaryota</taxon>
        <taxon>Discoba</taxon>
        <taxon>Euglenozoa</taxon>
        <taxon>Kinetoplastea</taxon>
        <taxon>Metakinetoplastina</taxon>
        <taxon>Trypanosomatida</taxon>
        <taxon>Trypanosomatidae</taxon>
        <taxon>Strigomonadinae</taxon>
        <taxon>Angomonas</taxon>
    </lineage>
</organism>
<dbReference type="VEuPathDB" id="TriTrypDB:ADEAN_000803800"/>
<feature type="transmembrane region" description="Helical" evidence="2">
    <location>
        <begin position="27"/>
        <end position="52"/>
    </location>
</feature>
<feature type="compositionally biased region" description="Low complexity" evidence="1">
    <location>
        <begin position="633"/>
        <end position="643"/>
    </location>
</feature>
<sequence>MERGPNEAENTLTWKSHVGNYHKRRRVGWGVAVLVIALLIVLGVLIGTLVSLRTFEYKVNRENEALVSGARLRWMAEFASEVLECLTLTHAIEGYVAATATVVPPFNGSIEERMKDQHFPLFENVTHTIIKDLEDVSIDAVALAPGGVIMDVFPKPLDGFTHDDMLSADYLATTTYPTPLDTLESGQTTITGPVLADGGVPRRKPKKDEWVLRIRTPIFNSSTRENNKPENFWGFVVVSMSVTDVIRRHDLAGWMSERNLHYIAASVSQRKNSTRINIVDCNIPDARSWSEAELRQYVRENSANETVMTGVGLVLAISPMDDNKGFTAENVVTIFAATVGGVAILVAIASAVVLICTKKYDGRPHAPKSVPFALLTIGHTRGEVHWCRAPDVMPRVSSRLQGVLSKHMVKHHSYQIAPRQAYTNSYVMRTVDAAVEMAFAVLEDLQRHPIDEELKTALGTEDGAVLLSCMVHWCTEATVLVGSGGKSYLYEGADLDLGSRLWLHASPGTVTLSGAAKQHCLRSSFYTITHCNTVLERRGGAPQDLFLVDNVNNRWLVQCKQEGEKHLPPIEEGANFDTSESGTISRKSSTMGDIIYGTSEGMVIVPGFESTKGEDGPLGRHSATDSLVQGKRSSSSASVPTSAVEGDEVTRQILNPVIPIYVDKSLSKAFDHQATMLDIEYGTVRVIMYYFFASFRLLFQPLAAPERANIYHRLISAFGVPQQNILEHLAARCTLRYIQQNEGNTTSERQSTSTQ</sequence>
<evidence type="ECO:0000256" key="1">
    <source>
        <dbReference type="SAM" id="MobiDB-lite"/>
    </source>
</evidence>
<dbReference type="EMBL" id="LR877161">
    <property type="protein sequence ID" value="CAD2220516.1"/>
    <property type="molecule type" value="Genomic_DNA"/>
</dbReference>
<keyword evidence="2" id="KW-1133">Transmembrane helix</keyword>
<feature type="transmembrane region" description="Helical" evidence="2">
    <location>
        <begin position="332"/>
        <end position="356"/>
    </location>
</feature>
<protein>
    <recommendedName>
        <fullName evidence="3">CHASE domain-containing protein</fullName>
    </recommendedName>
</protein>
<dbReference type="SUPFAM" id="SSF55073">
    <property type="entry name" value="Nucleotide cyclase"/>
    <property type="match status" value="1"/>
</dbReference>
<proteinExistence type="predicted"/>
<dbReference type="InterPro" id="IPR006189">
    <property type="entry name" value="CHASE_dom"/>
</dbReference>
<evidence type="ECO:0000256" key="2">
    <source>
        <dbReference type="SAM" id="Phobius"/>
    </source>
</evidence>
<evidence type="ECO:0000259" key="3">
    <source>
        <dbReference type="PROSITE" id="PS50839"/>
    </source>
</evidence>
<keyword evidence="2" id="KW-0812">Transmembrane</keyword>
<feature type="region of interest" description="Disordered" evidence="1">
    <location>
        <begin position="610"/>
        <end position="643"/>
    </location>
</feature>
<evidence type="ECO:0000313" key="4">
    <source>
        <dbReference type="EMBL" id="CAD2220516.1"/>
    </source>
</evidence>